<dbReference type="Pfam" id="PF04083">
    <property type="entry name" value="Abhydro_lipase"/>
    <property type="match status" value="1"/>
</dbReference>
<protein>
    <recommendedName>
        <fullName evidence="1">Partial AB-hydrolase lipase domain-containing protein</fullName>
    </recommendedName>
</protein>
<dbReference type="InterPro" id="IPR006693">
    <property type="entry name" value="AB_hydrolase_lipase"/>
</dbReference>
<sequence>PELIAKYGYPVETHTVKTSDGYLLGVHRIPHGKGMDPSVKRPAILVQHGMMSSSADWVIMGPGTAFAYVLADAGYDVWLGNARGHTGSRAHATLDPDSADFWQFSWHEMGVHDLPAVIDYIIQETGEEKIFYAGHSMGTTMFYVMGSQLPEYNNKIRAMFSLAPIAFMSHMKSPLIQLLSDLGDAVQWLLELMGGFEFLPHSDLLSYIGGALCNDEALFADVCTNAIFLVCGFDSEQLDQVSHFRQYDHGSIKNLVVYGQLSPPDYDLSKVTAPVFLHYSDNDWLAAEVDVTELSQKLGNLKAMVKVPFAKFNHLDYLWAIDGPKLLYNTIIEEMKSY</sequence>
<dbReference type="EMBL" id="JAJSOF020000001">
    <property type="protein sequence ID" value="KAJ4452179.1"/>
    <property type="molecule type" value="Genomic_DNA"/>
</dbReference>
<evidence type="ECO:0000313" key="3">
    <source>
        <dbReference type="Proteomes" id="UP001148838"/>
    </source>
</evidence>
<keyword evidence="3" id="KW-1185">Reference proteome</keyword>
<dbReference type="Proteomes" id="UP001148838">
    <property type="component" value="Unassembled WGS sequence"/>
</dbReference>
<proteinExistence type="predicted"/>
<evidence type="ECO:0000259" key="1">
    <source>
        <dbReference type="Pfam" id="PF04083"/>
    </source>
</evidence>
<dbReference type="SUPFAM" id="SSF53474">
    <property type="entry name" value="alpha/beta-Hydrolases"/>
    <property type="match status" value="1"/>
</dbReference>
<gene>
    <name evidence="2" type="ORF">ANN_03697</name>
</gene>
<accession>A0ABQ8U439</accession>
<dbReference type="InterPro" id="IPR029058">
    <property type="entry name" value="AB_hydrolase_fold"/>
</dbReference>
<organism evidence="2 3">
    <name type="scientific">Periplaneta americana</name>
    <name type="common">American cockroach</name>
    <name type="synonym">Blatta americana</name>
    <dbReference type="NCBI Taxonomy" id="6978"/>
    <lineage>
        <taxon>Eukaryota</taxon>
        <taxon>Metazoa</taxon>
        <taxon>Ecdysozoa</taxon>
        <taxon>Arthropoda</taxon>
        <taxon>Hexapoda</taxon>
        <taxon>Insecta</taxon>
        <taxon>Pterygota</taxon>
        <taxon>Neoptera</taxon>
        <taxon>Polyneoptera</taxon>
        <taxon>Dictyoptera</taxon>
        <taxon>Blattodea</taxon>
        <taxon>Blattoidea</taxon>
        <taxon>Blattidae</taxon>
        <taxon>Blattinae</taxon>
        <taxon>Periplaneta</taxon>
    </lineage>
</organism>
<name>A0ABQ8U439_PERAM</name>
<reference evidence="2 3" key="1">
    <citation type="journal article" date="2022" name="Allergy">
        <title>Genome assembly and annotation of Periplaneta americana reveal a comprehensive cockroach allergen profile.</title>
        <authorList>
            <person name="Wang L."/>
            <person name="Xiong Q."/>
            <person name="Saelim N."/>
            <person name="Wang L."/>
            <person name="Nong W."/>
            <person name="Wan A.T."/>
            <person name="Shi M."/>
            <person name="Liu X."/>
            <person name="Cao Q."/>
            <person name="Hui J.H.L."/>
            <person name="Sookrung N."/>
            <person name="Leung T.F."/>
            <person name="Tungtrongchitr A."/>
            <person name="Tsui S.K.W."/>
        </authorList>
    </citation>
    <scope>NUCLEOTIDE SEQUENCE [LARGE SCALE GENOMIC DNA]</scope>
    <source>
        <strain evidence="2">PWHHKU_190912</strain>
    </source>
</reference>
<feature type="domain" description="Partial AB-hydrolase lipase" evidence="1">
    <location>
        <begin position="2"/>
        <end position="60"/>
    </location>
</feature>
<comment type="caution">
    <text evidence="2">The sequence shown here is derived from an EMBL/GenBank/DDBJ whole genome shotgun (WGS) entry which is preliminary data.</text>
</comment>
<feature type="non-terminal residue" evidence="2">
    <location>
        <position position="1"/>
    </location>
</feature>
<evidence type="ECO:0000313" key="2">
    <source>
        <dbReference type="EMBL" id="KAJ4452179.1"/>
    </source>
</evidence>
<dbReference type="PANTHER" id="PTHR11005">
    <property type="entry name" value="LYSOSOMAL ACID LIPASE-RELATED"/>
    <property type="match status" value="1"/>
</dbReference>
<dbReference type="Gene3D" id="3.40.50.1820">
    <property type="entry name" value="alpha/beta hydrolase"/>
    <property type="match status" value="1"/>
</dbReference>